<dbReference type="InterPro" id="IPR028978">
    <property type="entry name" value="Chorismate_lyase_/UTRA_dom_sf"/>
</dbReference>
<organism evidence="5 6">
    <name type="scientific">Lactiplantibacillus mudanjiangensis</name>
    <dbReference type="NCBI Taxonomy" id="1296538"/>
    <lineage>
        <taxon>Bacteria</taxon>
        <taxon>Bacillati</taxon>
        <taxon>Bacillota</taxon>
        <taxon>Bacilli</taxon>
        <taxon>Lactobacillales</taxon>
        <taxon>Lactobacillaceae</taxon>
        <taxon>Lactiplantibacillus</taxon>
    </lineage>
</organism>
<evidence type="ECO:0000256" key="2">
    <source>
        <dbReference type="ARBA" id="ARBA00023125"/>
    </source>
</evidence>
<dbReference type="GO" id="GO:0045892">
    <property type="term" value="P:negative regulation of DNA-templated transcription"/>
    <property type="evidence" value="ECO:0007669"/>
    <property type="project" value="TreeGrafter"/>
</dbReference>
<keyword evidence="2" id="KW-0238">DNA-binding</keyword>
<dbReference type="PANTHER" id="PTHR44846">
    <property type="entry name" value="MANNOSYL-D-GLYCERATE TRANSPORT/METABOLISM SYSTEM REPRESSOR MNGR-RELATED"/>
    <property type="match status" value="1"/>
</dbReference>
<evidence type="ECO:0000256" key="1">
    <source>
        <dbReference type="ARBA" id="ARBA00023015"/>
    </source>
</evidence>
<name>A0A660DU83_9LACO</name>
<accession>A0A660DU83</accession>
<dbReference type="Pfam" id="PF07702">
    <property type="entry name" value="UTRA"/>
    <property type="match status" value="1"/>
</dbReference>
<feature type="domain" description="HTH gntR-type" evidence="4">
    <location>
        <begin position="3"/>
        <end position="72"/>
    </location>
</feature>
<evidence type="ECO:0000313" key="6">
    <source>
        <dbReference type="Proteomes" id="UP000289996"/>
    </source>
</evidence>
<keyword evidence="1" id="KW-0805">Transcription regulation</keyword>
<dbReference type="AlphaFoldDB" id="A0A660DU83"/>
<dbReference type="SMART" id="SM00866">
    <property type="entry name" value="UTRA"/>
    <property type="match status" value="1"/>
</dbReference>
<dbReference type="InterPro" id="IPR050679">
    <property type="entry name" value="Bact_HTH_transcr_reg"/>
</dbReference>
<dbReference type="PANTHER" id="PTHR44846:SF4">
    <property type="entry name" value="HTH GNTR-TYPE DOMAIN-CONTAINING PROTEIN"/>
    <property type="match status" value="1"/>
</dbReference>
<dbReference type="EMBL" id="UYIG01000001">
    <property type="protein sequence ID" value="VDG26559.1"/>
    <property type="molecule type" value="Genomic_DNA"/>
</dbReference>
<dbReference type="GO" id="GO:0003677">
    <property type="term" value="F:DNA binding"/>
    <property type="evidence" value="ECO:0007669"/>
    <property type="project" value="UniProtKB-KW"/>
</dbReference>
<evidence type="ECO:0000256" key="3">
    <source>
        <dbReference type="ARBA" id="ARBA00023163"/>
    </source>
</evidence>
<keyword evidence="3" id="KW-0804">Transcription</keyword>
<dbReference type="SMART" id="SM00345">
    <property type="entry name" value="HTH_GNTR"/>
    <property type="match status" value="1"/>
</dbReference>
<dbReference type="PROSITE" id="PS50949">
    <property type="entry name" value="HTH_GNTR"/>
    <property type="match status" value="1"/>
</dbReference>
<dbReference type="InterPro" id="IPR036390">
    <property type="entry name" value="WH_DNA-bd_sf"/>
</dbReference>
<dbReference type="RefSeq" id="WP_130851101.1">
    <property type="nucleotide sequence ID" value="NZ_UYIG01000001.1"/>
</dbReference>
<dbReference type="CDD" id="cd07377">
    <property type="entry name" value="WHTH_GntR"/>
    <property type="match status" value="1"/>
</dbReference>
<dbReference type="Pfam" id="PF00392">
    <property type="entry name" value="GntR"/>
    <property type="match status" value="1"/>
</dbReference>
<protein>
    <submittedName>
        <fullName evidence="5">Transcriptional regulator [Lactobacillus pentosus]</fullName>
    </submittedName>
</protein>
<sequence>MARLSNDELVQAIMADIRRGELADAHRKLPAEPELMARYDVTRYALRQALLALGTMGYTYQMHGVGTFVRTQQAGDSIALEHSGGLSAEAARIGRQLTTATASERECRVDQAEFRPNNYQFEPDERLLALERFRAMDQQPYVVEHSYYLKSVIEEIPDSALYGSLFEFCEAQQHIKIGFIDQIIMSEPLPKVAADYLQLPVGAPCLVVQDETYLSTGQLLAFSKQYYDYRQAKMFMVKKIH</sequence>
<dbReference type="GO" id="GO:0003700">
    <property type="term" value="F:DNA-binding transcription factor activity"/>
    <property type="evidence" value="ECO:0007669"/>
    <property type="project" value="InterPro"/>
</dbReference>
<gene>
    <name evidence="5" type="ORF">MUDAN_MDHGFNIF_00004</name>
</gene>
<reference evidence="5 6" key="1">
    <citation type="submission" date="2018-11" db="EMBL/GenBank/DDBJ databases">
        <authorList>
            <person name="Wuyts S."/>
        </authorList>
    </citation>
    <scope>NUCLEOTIDE SEQUENCE [LARGE SCALE GENOMIC DNA]</scope>
    <source>
        <strain evidence="5">Lactobacillus mudanjiangensis AMBF249</strain>
    </source>
</reference>
<dbReference type="Proteomes" id="UP000289996">
    <property type="component" value="Unassembled WGS sequence"/>
</dbReference>
<evidence type="ECO:0000259" key="4">
    <source>
        <dbReference type="PROSITE" id="PS50949"/>
    </source>
</evidence>
<dbReference type="InterPro" id="IPR011663">
    <property type="entry name" value="UTRA"/>
</dbReference>
<dbReference type="InterPro" id="IPR000524">
    <property type="entry name" value="Tscrpt_reg_HTH_GntR"/>
</dbReference>
<dbReference type="Gene3D" id="3.40.1410.10">
    <property type="entry name" value="Chorismate lyase-like"/>
    <property type="match status" value="1"/>
</dbReference>
<dbReference type="SUPFAM" id="SSF46785">
    <property type="entry name" value="Winged helix' DNA-binding domain"/>
    <property type="match status" value="1"/>
</dbReference>
<dbReference type="OrthoDB" id="2308695at2"/>
<dbReference type="InterPro" id="IPR036388">
    <property type="entry name" value="WH-like_DNA-bd_sf"/>
</dbReference>
<proteinExistence type="predicted"/>
<keyword evidence="6" id="KW-1185">Reference proteome</keyword>
<dbReference type="Gene3D" id="1.10.10.10">
    <property type="entry name" value="Winged helix-like DNA-binding domain superfamily/Winged helix DNA-binding domain"/>
    <property type="match status" value="1"/>
</dbReference>
<dbReference type="SUPFAM" id="SSF64288">
    <property type="entry name" value="Chorismate lyase-like"/>
    <property type="match status" value="1"/>
</dbReference>
<evidence type="ECO:0000313" key="5">
    <source>
        <dbReference type="EMBL" id="VDG26559.1"/>
    </source>
</evidence>